<name>A0A336NB40_BARGR</name>
<dbReference type="EMBL" id="UFTD01000001">
    <property type="protein sequence ID" value="SSZ39538.1"/>
    <property type="molecule type" value="Genomic_DNA"/>
</dbReference>
<reference evidence="1 2" key="1">
    <citation type="submission" date="2018-06" db="EMBL/GenBank/DDBJ databases">
        <authorList>
            <consortium name="Pathogen Informatics"/>
            <person name="Doyle S."/>
        </authorList>
    </citation>
    <scope>NUCLEOTIDE SEQUENCE [LARGE SCALE GENOMIC DNA]</scope>
    <source>
        <strain evidence="1 2">NCTC12860</strain>
    </source>
</reference>
<gene>
    <name evidence="1" type="ORF">NCTC12860_00753</name>
</gene>
<organism evidence="1 2">
    <name type="scientific">Bartonella grahamii</name>
    <dbReference type="NCBI Taxonomy" id="33045"/>
    <lineage>
        <taxon>Bacteria</taxon>
        <taxon>Pseudomonadati</taxon>
        <taxon>Pseudomonadota</taxon>
        <taxon>Alphaproteobacteria</taxon>
        <taxon>Hyphomicrobiales</taxon>
        <taxon>Bartonellaceae</taxon>
        <taxon>Bartonella</taxon>
    </lineage>
</organism>
<evidence type="ECO:0000313" key="1">
    <source>
        <dbReference type="EMBL" id="SSZ39538.1"/>
    </source>
</evidence>
<proteinExistence type="predicted"/>
<accession>A0A336NB40</accession>
<protein>
    <submittedName>
        <fullName evidence="1">Uncharacterized protein</fullName>
    </submittedName>
</protein>
<dbReference type="AlphaFoldDB" id="A0A336NB40"/>
<sequence length="55" mass="6362">MMENPLYLGELVVEDIIVELGLSVTKTAERFEMVRVSVLQTLSSLYKKIMIWCKL</sequence>
<evidence type="ECO:0000313" key="2">
    <source>
        <dbReference type="Proteomes" id="UP000253846"/>
    </source>
</evidence>
<dbReference type="Proteomes" id="UP000253846">
    <property type="component" value="Unassembled WGS sequence"/>
</dbReference>